<sequence length="54" mass="5981">ATLLISQEQPGTREWLTVSKTGYITRRIIRPEDPTVPVTLMKSPAASVDAKTKK</sequence>
<proteinExistence type="predicted"/>
<gene>
    <name evidence="1" type="ORF">S01H1_55577</name>
</gene>
<evidence type="ECO:0000313" key="1">
    <source>
        <dbReference type="EMBL" id="GAG26230.1"/>
    </source>
</evidence>
<comment type="caution">
    <text evidence="1">The sequence shown here is derived from an EMBL/GenBank/DDBJ whole genome shotgun (WGS) entry which is preliminary data.</text>
</comment>
<dbReference type="AlphaFoldDB" id="X0W6M7"/>
<feature type="non-terminal residue" evidence="1">
    <location>
        <position position="1"/>
    </location>
</feature>
<organism evidence="1">
    <name type="scientific">marine sediment metagenome</name>
    <dbReference type="NCBI Taxonomy" id="412755"/>
    <lineage>
        <taxon>unclassified sequences</taxon>
        <taxon>metagenomes</taxon>
        <taxon>ecological metagenomes</taxon>
    </lineage>
</organism>
<dbReference type="EMBL" id="BARS01036135">
    <property type="protein sequence ID" value="GAG26230.1"/>
    <property type="molecule type" value="Genomic_DNA"/>
</dbReference>
<protein>
    <submittedName>
        <fullName evidence="1">Uncharacterized protein</fullName>
    </submittedName>
</protein>
<name>X0W6M7_9ZZZZ</name>
<reference evidence="1" key="1">
    <citation type="journal article" date="2014" name="Front. Microbiol.">
        <title>High frequency of phylogenetically diverse reductive dehalogenase-homologous genes in deep subseafloor sedimentary metagenomes.</title>
        <authorList>
            <person name="Kawai M."/>
            <person name="Futagami T."/>
            <person name="Toyoda A."/>
            <person name="Takaki Y."/>
            <person name="Nishi S."/>
            <person name="Hori S."/>
            <person name="Arai W."/>
            <person name="Tsubouchi T."/>
            <person name="Morono Y."/>
            <person name="Uchiyama I."/>
            <person name="Ito T."/>
            <person name="Fujiyama A."/>
            <person name="Inagaki F."/>
            <person name="Takami H."/>
        </authorList>
    </citation>
    <scope>NUCLEOTIDE SEQUENCE</scope>
    <source>
        <strain evidence="1">Expedition CK06-06</strain>
    </source>
</reference>
<accession>X0W6M7</accession>